<protein>
    <submittedName>
        <fullName evidence="1">36669_t:CDS:1</fullName>
    </submittedName>
</protein>
<keyword evidence="2" id="KW-1185">Reference proteome</keyword>
<feature type="non-terminal residue" evidence="1">
    <location>
        <position position="41"/>
    </location>
</feature>
<accession>A0ABN7XM11</accession>
<evidence type="ECO:0000313" key="2">
    <source>
        <dbReference type="Proteomes" id="UP000789901"/>
    </source>
</evidence>
<reference evidence="1 2" key="1">
    <citation type="submission" date="2021-06" db="EMBL/GenBank/DDBJ databases">
        <authorList>
            <person name="Kallberg Y."/>
            <person name="Tangrot J."/>
            <person name="Rosling A."/>
        </authorList>
    </citation>
    <scope>NUCLEOTIDE SEQUENCE [LARGE SCALE GENOMIC DNA]</scope>
    <source>
        <strain evidence="1 2">120-4 pot B 10/14</strain>
    </source>
</reference>
<organism evidence="1 2">
    <name type="scientific">Gigaspora margarita</name>
    <dbReference type="NCBI Taxonomy" id="4874"/>
    <lineage>
        <taxon>Eukaryota</taxon>
        <taxon>Fungi</taxon>
        <taxon>Fungi incertae sedis</taxon>
        <taxon>Mucoromycota</taxon>
        <taxon>Glomeromycotina</taxon>
        <taxon>Glomeromycetes</taxon>
        <taxon>Diversisporales</taxon>
        <taxon>Gigasporaceae</taxon>
        <taxon>Gigaspora</taxon>
    </lineage>
</organism>
<dbReference type="Proteomes" id="UP000789901">
    <property type="component" value="Unassembled WGS sequence"/>
</dbReference>
<sequence>IKLPSKIVKLVINIFEKKAKVITIVETTDLYKVADGIDQGK</sequence>
<proteinExistence type="predicted"/>
<name>A0ABN7XM11_GIGMA</name>
<feature type="non-terminal residue" evidence="1">
    <location>
        <position position="1"/>
    </location>
</feature>
<gene>
    <name evidence="1" type="ORF">GMARGA_LOCUS45145</name>
</gene>
<comment type="caution">
    <text evidence="1">The sequence shown here is derived from an EMBL/GenBank/DDBJ whole genome shotgun (WGS) entry which is preliminary data.</text>
</comment>
<evidence type="ECO:0000313" key="1">
    <source>
        <dbReference type="EMBL" id="CAG8856324.1"/>
    </source>
</evidence>
<dbReference type="EMBL" id="CAJVQB010158721">
    <property type="protein sequence ID" value="CAG8856324.1"/>
    <property type="molecule type" value="Genomic_DNA"/>
</dbReference>